<dbReference type="Proteomes" id="UP001054837">
    <property type="component" value="Unassembled WGS sequence"/>
</dbReference>
<protein>
    <submittedName>
        <fullName evidence="1">Uncharacterized protein</fullName>
    </submittedName>
</protein>
<organism evidence="1 2">
    <name type="scientific">Caerostris darwini</name>
    <dbReference type="NCBI Taxonomy" id="1538125"/>
    <lineage>
        <taxon>Eukaryota</taxon>
        <taxon>Metazoa</taxon>
        <taxon>Ecdysozoa</taxon>
        <taxon>Arthropoda</taxon>
        <taxon>Chelicerata</taxon>
        <taxon>Arachnida</taxon>
        <taxon>Araneae</taxon>
        <taxon>Araneomorphae</taxon>
        <taxon>Entelegynae</taxon>
        <taxon>Araneoidea</taxon>
        <taxon>Araneidae</taxon>
        <taxon>Caerostris</taxon>
    </lineage>
</organism>
<dbReference type="AlphaFoldDB" id="A0AAV4T7E4"/>
<comment type="caution">
    <text evidence="1">The sequence shown here is derived from an EMBL/GenBank/DDBJ whole genome shotgun (WGS) entry which is preliminary data.</text>
</comment>
<evidence type="ECO:0000313" key="2">
    <source>
        <dbReference type="Proteomes" id="UP001054837"/>
    </source>
</evidence>
<proteinExistence type="predicted"/>
<name>A0AAV4T7E4_9ARAC</name>
<evidence type="ECO:0000313" key="1">
    <source>
        <dbReference type="EMBL" id="GIY41639.1"/>
    </source>
</evidence>
<dbReference type="EMBL" id="BPLQ01009089">
    <property type="protein sequence ID" value="GIY41639.1"/>
    <property type="molecule type" value="Genomic_DNA"/>
</dbReference>
<sequence>MNFSDSAPKSVTLSYRHSVSLNDQRLQKSESRDSPITWDFIGGNKDAESLSRKVIGLERPLMDLSTETQLIQELRLGIAPDVLGELT</sequence>
<gene>
    <name evidence="1" type="ORF">CDAR_126901</name>
</gene>
<accession>A0AAV4T7E4</accession>
<keyword evidence="2" id="KW-1185">Reference proteome</keyword>
<reference evidence="1 2" key="1">
    <citation type="submission" date="2021-06" db="EMBL/GenBank/DDBJ databases">
        <title>Caerostris darwini draft genome.</title>
        <authorList>
            <person name="Kono N."/>
            <person name="Arakawa K."/>
        </authorList>
    </citation>
    <scope>NUCLEOTIDE SEQUENCE [LARGE SCALE GENOMIC DNA]</scope>
</reference>